<name>A0A8H4RUG3_9HELO</name>
<reference evidence="2 3" key="1">
    <citation type="submission" date="2020-03" db="EMBL/GenBank/DDBJ databases">
        <title>Draft Genome Sequence of Cudoniella acicularis.</title>
        <authorList>
            <person name="Buettner E."/>
            <person name="Kellner H."/>
        </authorList>
    </citation>
    <scope>NUCLEOTIDE SEQUENCE [LARGE SCALE GENOMIC DNA]</scope>
    <source>
        <strain evidence="2 3">DSM 108380</strain>
    </source>
</reference>
<feature type="region of interest" description="Disordered" evidence="1">
    <location>
        <begin position="112"/>
        <end position="138"/>
    </location>
</feature>
<gene>
    <name evidence="2" type="ORF">G7Y89_g3387</name>
</gene>
<evidence type="ECO:0000313" key="3">
    <source>
        <dbReference type="Proteomes" id="UP000566819"/>
    </source>
</evidence>
<accession>A0A8H4RUG3</accession>
<dbReference type="Proteomes" id="UP000566819">
    <property type="component" value="Unassembled WGS sequence"/>
</dbReference>
<feature type="compositionally biased region" description="Polar residues" evidence="1">
    <location>
        <begin position="286"/>
        <end position="301"/>
    </location>
</feature>
<dbReference type="EMBL" id="JAAMPI010000164">
    <property type="protein sequence ID" value="KAF4634717.1"/>
    <property type="molecule type" value="Genomic_DNA"/>
</dbReference>
<keyword evidence="3" id="KW-1185">Reference proteome</keyword>
<dbReference type="AlphaFoldDB" id="A0A8H4RUG3"/>
<comment type="caution">
    <text evidence="2">The sequence shown here is derived from an EMBL/GenBank/DDBJ whole genome shotgun (WGS) entry which is preliminary data.</text>
</comment>
<feature type="region of interest" description="Disordered" evidence="1">
    <location>
        <begin position="240"/>
        <end position="262"/>
    </location>
</feature>
<sequence length="738" mass="80802">MTDEASKIPEHESQDATKNKKCNQNNQGGKAEDEEGKVQTGEELSTGPSPVPSDIATTGANIQHAGETRSTCFANPAIEAGGNTTLSTGVYFGDYHYGSLLGMAPLGVHESAPGLDSRQAGANSGTADTQNFPGPQYPLPQHQEQHPIQYHFTAYSQGSQRQEPTSPLPLDWQLAQGGQWSTQAQSQELTCPLPQYTPGRMYNLFPTPMTPHVVHGWVYPEAHYASPPRATGVGYPISPSSPIISPQSSQGSSPGWMSNQGTPYNTPSAGMYTSHQARVPYSYTSYPGQYSQMNQPPTHSAGTYPLPRTNYSPQHDSALGTPISPSTPRAPGFHGQAQTPTHQRGDSLEVPYLRTPGVHGQAQTPTHQRNNGFEVPYPRTPGVHQQVHTPTHRRGESFEVPYLTRRNGPRIQTVSVIEGTYRSYFDVSPLSSTPHSVTPQSANIFIFPPSMNDAQHTHHQHVREQQDEHQTPTGHYENYQQPQPLPINNRMMVYEPPRYGAAAGVSSGSQFGPADEFGYGSFGTGGLSTPPIVRGFPGIYETMSPPRASQPPAELSASPRQVPGQIQPPVQVPNIEGTAMQLSEAVPQLRRAPRVRPFRPIVQSQPQPMPPPANETLVHRFSFSHTPYLLPVPDRSNGTPSTQSSLEIDQASSTTFSYTHTPPNHPLVLNRAAAAVRNNFVVKHYPLLATASEEAQQREPAEELQRCLGSWIWEERWDDMGEKRFDDESPRGSFSVPN</sequence>
<evidence type="ECO:0000313" key="2">
    <source>
        <dbReference type="EMBL" id="KAF4634717.1"/>
    </source>
</evidence>
<feature type="compositionally biased region" description="Low complexity" evidence="1">
    <location>
        <begin position="240"/>
        <end position="255"/>
    </location>
</feature>
<protein>
    <submittedName>
        <fullName evidence="2">Uncharacterized protein</fullName>
    </submittedName>
</protein>
<feature type="region of interest" description="Disordered" evidence="1">
    <location>
        <begin position="1"/>
        <end position="57"/>
    </location>
</feature>
<proteinExistence type="predicted"/>
<evidence type="ECO:0000256" key="1">
    <source>
        <dbReference type="SAM" id="MobiDB-lite"/>
    </source>
</evidence>
<organism evidence="2 3">
    <name type="scientific">Cudoniella acicularis</name>
    <dbReference type="NCBI Taxonomy" id="354080"/>
    <lineage>
        <taxon>Eukaryota</taxon>
        <taxon>Fungi</taxon>
        <taxon>Dikarya</taxon>
        <taxon>Ascomycota</taxon>
        <taxon>Pezizomycotina</taxon>
        <taxon>Leotiomycetes</taxon>
        <taxon>Helotiales</taxon>
        <taxon>Tricladiaceae</taxon>
        <taxon>Cudoniella</taxon>
    </lineage>
</organism>
<feature type="compositionally biased region" description="Polar residues" evidence="1">
    <location>
        <begin position="120"/>
        <end position="133"/>
    </location>
</feature>
<feature type="compositionally biased region" description="Basic and acidic residues" evidence="1">
    <location>
        <begin position="1"/>
        <end position="18"/>
    </location>
</feature>
<feature type="region of interest" description="Disordered" evidence="1">
    <location>
        <begin position="286"/>
        <end position="348"/>
    </location>
</feature>